<protein>
    <submittedName>
        <fullName evidence="1">Uncharacterized protein</fullName>
    </submittedName>
</protein>
<dbReference type="Proteomes" id="UP000249497">
    <property type="component" value="Unassembled WGS sequence"/>
</dbReference>
<name>A0A8T8WWU7_ASPJA</name>
<keyword evidence="2" id="KW-1185">Reference proteome</keyword>
<reference evidence="1 2" key="1">
    <citation type="submission" date="2018-02" db="EMBL/GenBank/DDBJ databases">
        <title>The genomes of Aspergillus section Nigri reveals drivers in fungal speciation.</title>
        <authorList>
            <consortium name="DOE Joint Genome Institute"/>
            <person name="Vesth T.C."/>
            <person name="Nybo J."/>
            <person name="Theobald S."/>
            <person name="Brandl J."/>
            <person name="Frisvad J.C."/>
            <person name="Nielsen K.F."/>
            <person name="Lyhne E.K."/>
            <person name="Kogle M.E."/>
            <person name="Kuo A."/>
            <person name="Riley R."/>
            <person name="Clum A."/>
            <person name="Nolan M."/>
            <person name="Lipzen A."/>
            <person name="Salamov A."/>
            <person name="Henrissat B."/>
            <person name="Wiebenga A."/>
            <person name="De vries R.P."/>
            <person name="Grigoriev I.V."/>
            <person name="Mortensen U.H."/>
            <person name="Andersen M.R."/>
            <person name="Baker S.E."/>
        </authorList>
    </citation>
    <scope>NUCLEOTIDE SEQUENCE [LARGE SCALE GENOMIC DNA]</scope>
    <source>
        <strain evidence="1 2">CBS 114.51</strain>
    </source>
</reference>
<dbReference type="GeneID" id="37169802"/>
<proteinExistence type="predicted"/>
<gene>
    <name evidence="1" type="ORF">BO86DRAFT_131854</name>
</gene>
<sequence length="153" mass="16982">MRLSSPPPPPPPPPPPFDFRLSILHEQGPTRFPLILIRMNSSFPPTPTRRSSTISTHSVVGGSTFPVTNIDDLRLPSIPFPRQRVRINNHAIGILPSCNSPVLFASPLGYLFPPQFVPMRFNLSCRSRFIPFATLRPAQQHPSANNLRDKASG</sequence>
<dbReference type="EMBL" id="KZ824805">
    <property type="protein sequence ID" value="RAH80291.1"/>
    <property type="molecule type" value="Genomic_DNA"/>
</dbReference>
<dbReference type="RefSeq" id="XP_025526185.1">
    <property type="nucleotide sequence ID" value="XM_025666110.1"/>
</dbReference>
<evidence type="ECO:0000313" key="2">
    <source>
        <dbReference type="Proteomes" id="UP000249497"/>
    </source>
</evidence>
<evidence type="ECO:0000313" key="1">
    <source>
        <dbReference type="EMBL" id="RAH80291.1"/>
    </source>
</evidence>
<organism evidence="1 2">
    <name type="scientific">Aspergillus japonicus CBS 114.51</name>
    <dbReference type="NCBI Taxonomy" id="1448312"/>
    <lineage>
        <taxon>Eukaryota</taxon>
        <taxon>Fungi</taxon>
        <taxon>Dikarya</taxon>
        <taxon>Ascomycota</taxon>
        <taxon>Pezizomycotina</taxon>
        <taxon>Eurotiomycetes</taxon>
        <taxon>Eurotiomycetidae</taxon>
        <taxon>Eurotiales</taxon>
        <taxon>Aspergillaceae</taxon>
        <taxon>Aspergillus</taxon>
        <taxon>Aspergillus subgen. Circumdati</taxon>
    </lineage>
</organism>
<accession>A0A8T8WWU7</accession>
<dbReference type="AlphaFoldDB" id="A0A8T8WWU7"/>